<accession>A0A0G0Z208</accession>
<reference evidence="5 6" key="1">
    <citation type="journal article" date="2015" name="Nature">
        <title>rRNA introns, odd ribosomes, and small enigmatic genomes across a large radiation of phyla.</title>
        <authorList>
            <person name="Brown C.T."/>
            <person name="Hug L.A."/>
            <person name="Thomas B.C."/>
            <person name="Sharon I."/>
            <person name="Castelle C.J."/>
            <person name="Singh A."/>
            <person name="Wilkins M.J."/>
            <person name="Williams K.H."/>
            <person name="Banfield J.F."/>
        </authorList>
    </citation>
    <scope>NUCLEOTIDE SEQUENCE [LARGE SCALE GENOMIC DNA]</scope>
</reference>
<dbReference type="GO" id="GO:0030313">
    <property type="term" value="C:cell envelope"/>
    <property type="evidence" value="ECO:0007669"/>
    <property type="project" value="UniProtKB-SubCell"/>
</dbReference>
<dbReference type="Gene3D" id="2.40.30.170">
    <property type="match status" value="1"/>
</dbReference>
<dbReference type="Gene3D" id="2.40.420.20">
    <property type="match status" value="1"/>
</dbReference>
<evidence type="ECO:0000313" key="6">
    <source>
        <dbReference type="Proteomes" id="UP000034875"/>
    </source>
</evidence>
<keyword evidence="2" id="KW-0175">Coiled coil</keyword>
<feature type="region of interest" description="Disordered" evidence="3">
    <location>
        <begin position="238"/>
        <end position="261"/>
    </location>
</feature>
<protein>
    <submittedName>
        <fullName evidence="5">Efflux transporter, RND family, MFP subunit</fullName>
    </submittedName>
</protein>
<evidence type="ECO:0000313" key="5">
    <source>
        <dbReference type="EMBL" id="KKS42799.1"/>
    </source>
</evidence>
<dbReference type="EMBL" id="LCCZ01000036">
    <property type="protein sequence ID" value="KKS42799.1"/>
    <property type="molecule type" value="Genomic_DNA"/>
</dbReference>
<evidence type="ECO:0000256" key="1">
    <source>
        <dbReference type="ARBA" id="ARBA00004196"/>
    </source>
</evidence>
<evidence type="ECO:0000256" key="3">
    <source>
        <dbReference type="SAM" id="MobiDB-lite"/>
    </source>
</evidence>
<evidence type="ECO:0000256" key="2">
    <source>
        <dbReference type="ARBA" id="ARBA00023054"/>
    </source>
</evidence>
<comment type="caution">
    <text evidence="5">The sequence shown here is derived from an EMBL/GenBank/DDBJ whole genome shotgun (WGS) entry which is preliminary data.</text>
</comment>
<proteinExistence type="predicted"/>
<organism evidence="5 6">
    <name type="scientific">candidate division CPR1 bacterium GW2011_GWA2_42_17</name>
    <dbReference type="NCBI Taxonomy" id="1618341"/>
    <lineage>
        <taxon>Bacteria</taxon>
        <taxon>candidate division CPR1</taxon>
    </lineage>
</organism>
<dbReference type="PANTHER" id="PTHR32347:SF23">
    <property type="entry name" value="BLL5650 PROTEIN"/>
    <property type="match status" value="1"/>
</dbReference>
<sequence>MRDADFAIKSAEIKVKEANLALDQAKENAMARIIKAPISGTITALNIKTGDELGAASSSSARGSLMTITDLEKLFAKVSLNEIDMAKVKLDQKSTLSFDAIEDLTLTGIVSEIDSLGVITQGVVSYAVKIMLDGIDPRIKPGMSVSAAIITDVKTDAVMVPNGAVKSSNGSFYVEAPDETAPESSTSESANGIILNNPPRRITVEIGLSNDTSTEIISGIKAGDPVISRTVANSIGQTTSRTPSLFGGSGSTGGRMFSAPR</sequence>
<dbReference type="Pfam" id="PF25990">
    <property type="entry name" value="Beta-barrel_YknX"/>
    <property type="match status" value="1"/>
</dbReference>
<dbReference type="InterPro" id="IPR058636">
    <property type="entry name" value="Beta-barrel_YknX"/>
</dbReference>
<dbReference type="SUPFAM" id="SSF111369">
    <property type="entry name" value="HlyD-like secretion proteins"/>
    <property type="match status" value="1"/>
</dbReference>
<dbReference type="InterPro" id="IPR050465">
    <property type="entry name" value="UPF0194_transport"/>
</dbReference>
<comment type="subcellular location">
    <subcellularLocation>
        <location evidence="1">Cell envelope</location>
    </subcellularLocation>
</comment>
<evidence type="ECO:0000259" key="4">
    <source>
        <dbReference type="Pfam" id="PF25990"/>
    </source>
</evidence>
<dbReference type="AlphaFoldDB" id="A0A0G0Z208"/>
<dbReference type="Proteomes" id="UP000034875">
    <property type="component" value="Unassembled WGS sequence"/>
</dbReference>
<name>A0A0G0Z208_9BACT</name>
<feature type="domain" description="YknX-like beta-barrel" evidence="4">
    <location>
        <begin position="77"/>
        <end position="149"/>
    </location>
</feature>
<gene>
    <name evidence="5" type="ORF">UV05_C0036G0003</name>
</gene>
<dbReference type="PANTHER" id="PTHR32347">
    <property type="entry name" value="EFFLUX SYSTEM COMPONENT YKNX-RELATED"/>
    <property type="match status" value="1"/>
</dbReference>